<evidence type="ECO:0000256" key="1">
    <source>
        <dbReference type="ARBA" id="ARBA00004141"/>
    </source>
</evidence>
<accession>A0ABZ2CJ09</accession>
<feature type="transmembrane region" description="Helical" evidence="6">
    <location>
        <begin position="61"/>
        <end position="79"/>
    </location>
</feature>
<dbReference type="PANTHER" id="PTHR30028">
    <property type="entry name" value="UPF0014 INNER MEMBRANE PROTEIN YBBM-RELATED"/>
    <property type="match status" value="1"/>
</dbReference>
<evidence type="ECO:0000256" key="3">
    <source>
        <dbReference type="ARBA" id="ARBA00022692"/>
    </source>
</evidence>
<comment type="similarity">
    <text evidence="2">Belongs to the UPF0014 family.</text>
</comment>
<keyword evidence="8" id="KW-1185">Reference proteome</keyword>
<reference evidence="7 8" key="1">
    <citation type="submission" date="2023-10" db="EMBL/GenBank/DDBJ databases">
        <title>Niallia locisalis sp.nov. isolated from a salt pond sample.</title>
        <authorList>
            <person name="Li X.-J."/>
            <person name="Dong L."/>
        </authorList>
    </citation>
    <scope>NUCLEOTIDE SEQUENCE [LARGE SCALE GENOMIC DNA]</scope>
    <source>
        <strain evidence="7 8">DSM 29761</strain>
    </source>
</reference>
<protein>
    <submittedName>
        <fullName evidence="7">ABC transporter permease</fullName>
    </submittedName>
</protein>
<evidence type="ECO:0000313" key="8">
    <source>
        <dbReference type="Proteomes" id="UP001357223"/>
    </source>
</evidence>
<organism evidence="7 8">
    <name type="scientific">Niallia oryzisoli</name>
    <dbReference type="NCBI Taxonomy" id="1737571"/>
    <lineage>
        <taxon>Bacteria</taxon>
        <taxon>Bacillati</taxon>
        <taxon>Bacillota</taxon>
        <taxon>Bacilli</taxon>
        <taxon>Bacillales</taxon>
        <taxon>Bacillaceae</taxon>
        <taxon>Niallia</taxon>
    </lineage>
</organism>
<feature type="transmembrane region" description="Helical" evidence="6">
    <location>
        <begin position="120"/>
        <end position="140"/>
    </location>
</feature>
<evidence type="ECO:0000256" key="5">
    <source>
        <dbReference type="ARBA" id="ARBA00023136"/>
    </source>
</evidence>
<keyword evidence="5 6" id="KW-0472">Membrane</keyword>
<proteinExistence type="inferred from homology"/>
<feature type="transmembrane region" description="Helical" evidence="6">
    <location>
        <begin position="34"/>
        <end position="55"/>
    </location>
</feature>
<keyword evidence="4 6" id="KW-1133">Transmembrane helix</keyword>
<dbReference type="RefSeq" id="WP_338452635.1">
    <property type="nucleotide sequence ID" value="NZ_CP137640.1"/>
</dbReference>
<feature type="transmembrane region" description="Helical" evidence="6">
    <location>
        <begin position="6"/>
        <end position="22"/>
    </location>
</feature>
<sequence length="235" mass="26216">MHEINNSSLFIIFILVLIPIIISYKQKLGIGSEIIVSSIRGFIQLLLLGFFVSSLFSLEKWYVVLGCILLMTVIASLNISRRGDEYRSSFWIGLISIFMSVSVCLTSWILFDIIPFEAQYLLPVAGMFIGTAMVSGSVVFETLKKNIKEMEDLTSIRNESIKLAMIPSIDGLKTVGLVQIPGTMTGMILAGGNPFESVKYQIFILFTLLVVTSLTAILTSYFKLRYKTLQGNKIK</sequence>
<name>A0ABZ2CJ09_9BACI</name>
<dbReference type="Proteomes" id="UP001357223">
    <property type="component" value="Chromosome"/>
</dbReference>
<evidence type="ECO:0000313" key="7">
    <source>
        <dbReference type="EMBL" id="WVX83762.1"/>
    </source>
</evidence>
<evidence type="ECO:0000256" key="4">
    <source>
        <dbReference type="ARBA" id="ARBA00022989"/>
    </source>
</evidence>
<comment type="subcellular location">
    <subcellularLocation>
        <location evidence="1">Membrane</location>
        <topology evidence="1">Multi-pass membrane protein</topology>
    </subcellularLocation>
</comment>
<dbReference type="PANTHER" id="PTHR30028:SF0">
    <property type="entry name" value="PROTEIN ALUMINUM SENSITIVE 3"/>
    <property type="match status" value="1"/>
</dbReference>
<evidence type="ECO:0000256" key="6">
    <source>
        <dbReference type="SAM" id="Phobius"/>
    </source>
</evidence>
<gene>
    <name evidence="7" type="ORF">R4Z09_12630</name>
</gene>
<feature type="transmembrane region" description="Helical" evidence="6">
    <location>
        <begin position="91"/>
        <end position="114"/>
    </location>
</feature>
<dbReference type="Pfam" id="PF03649">
    <property type="entry name" value="UPF0014"/>
    <property type="match status" value="1"/>
</dbReference>
<dbReference type="InterPro" id="IPR005226">
    <property type="entry name" value="UPF0014_fam"/>
</dbReference>
<feature type="transmembrane region" description="Helical" evidence="6">
    <location>
        <begin position="200"/>
        <end position="222"/>
    </location>
</feature>
<dbReference type="EMBL" id="CP137640">
    <property type="protein sequence ID" value="WVX83762.1"/>
    <property type="molecule type" value="Genomic_DNA"/>
</dbReference>
<evidence type="ECO:0000256" key="2">
    <source>
        <dbReference type="ARBA" id="ARBA00005268"/>
    </source>
</evidence>
<keyword evidence="3 6" id="KW-0812">Transmembrane</keyword>